<gene>
    <name evidence="3" type="ORF">LTRI10_LOCUS40234</name>
</gene>
<feature type="compositionally biased region" description="Acidic residues" evidence="1">
    <location>
        <begin position="1"/>
        <end position="22"/>
    </location>
</feature>
<sequence length="284" mass="31706">MFLDDDPTAEDLFPDIPPDDMDSPSTSQATSSTASSGHSSSSHGSASSGISSPSPVQQLRQFLRSTNGVPPPRFDDYMELGVDTLVAPTRYKDAQGDPWWEAAMGSEFDALHANHTWDVVDRPTPDTPTVGSHWVYTIKMNPDGAVERFRARMVALGYTQEHRVDYNETFAHVARMSTVRTLLVVAFMKNWSLSQLDVKNAFLHGDLDELIYMEKSPRYNVGRPGQVCRLRRSLYGLKQAPGLGSGNFKALWLVLGSFKVSMILHCSSRPLPEVLFFYYCMCQN</sequence>
<feature type="domain" description="Reverse transcriptase Ty1/copia-type" evidence="2">
    <location>
        <begin position="114"/>
        <end position="242"/>
    </location>
</feature>
<accession>A0AAV2FP37</accession>
<organism evidence="3 4">
    <name type="scientific">Linum trigynum</name>
    <dbReference type="NCBI Taxonomy" id="586398"/>
    <lineage>
        <taxon>Eukaryota</taxon>
        <taxon>Viridiplantae</taxon>
        <taxon>Streptophyta</taxon>
        <taxon>Embryophyta</taxon>
        <taxon>Tracheophyta</taxon>
        <taxon>Spermatophyta</taxon>
        <taxon>Magnoliopsida</taxon>
        <taxon>eudicotyledons</taxon>
        <taxon>Gunneridae</taxon>
        <taxon>Pentapetalae</taxon>
        <taxon>rosids</taxon>
        <taxon>fabids</taxon>
        <taxon>Malpighiales</taxon>
        <taxon>Linaceae</taxon>
        <taxon>Linum</taxon>
    </lineage>
</organism>
<dbReference type="InterPro" id="IPR013103">
    <property type="entry name" value="RVT_2"/>
</dbReference>
<reference evidence="3 4" key="1">
    <citation type="submission" date="2024-04" db="EMBL/GenBank/DDBJ databases">
        <authorList>
            <person name="Fracassetti M."/>
        </authorList>
    </citation>
    <scope>NUCLEOTIDE SEQUENCE [LARGE SCALE GENOMIC DNA]</scope>
</reference>
<dbReference type="Proteomes" id="UP001497516">
    <property type="component" value="Chromosome 7"/>
</dbReference>
<dbReference type="SUPFAM" id="SSF56672">
    <property type="entry name" value="DNA/RNA polymerases"/>
    <property type="match status" value="1"/>
</dbReference>
<evidence type="ECO:0000313" key="4">
    <source>
        <dbReference type="Proteomes" id="UP001497516"/>
    </source>
</evidence>
<name>A0AAV2FP37_9ROSI</name>
<evidence type="ECO:0000313" key="3">
    <source>
        <dbReference type="EMBL" id="CAL1400084.1"/>
    </source>
</evidence>
<evidence type="ECO:0000259" key="2">
    <source>
        <dbReference type="Pfam" id="PF07727"/>
    </source>
</evidence>
<dbReference type="Pfam" id="PF07727">
    <property type="entry name" value="RVT_2"/>
    <property type="match status" value="1"/>
</dbReference>
<feature type="region of interest" description="Disordered" evidence="1">
    <location>
        <begin position="1"/>
        <end position="56"/>
    </location>
</feature>
<evidence type="ECO:0000256" key="1">
    <source>
        <dbReference type="SAM" id="MobiDB-lite"/>
    </source>
</evidence>
<protein>
    <recommendedName>
        <fullName evidence="2">Reverse transcriptase Ty1/copia-type domain-containing protein</fullName>
    </recommendedName>
</protein>
<feature type="compositionally biased region" description="Low complexity" evidence="1">
    <location>
        <begin position="23"/>
        <end position="55"/>
    </location>
</feature>
<proteinExistence type="predicted"/>
<dbReference type="InterPro" id="IPR043502">
    <property type="entry name" value="DNA/RNA_pol_sf"/>
</dbReference>
<dbReference type="AlphaFoldDB" id="A0AAV2FP37"/>
<dbReference type="EMBL" id="OZ034820">
    <property type="protein sequence ID" value="CAL1400084.1"/>
    <property type="molecule type" value="Genomic_DNA"/>
</dbReference>
<keyword evidence="4" id="KW-1185">Reference proteome</keyword>